<keyword evidence="3 5" id="KW-1133">Transmembrane helix</keyword>
<keyword evidence="8" id="KW-1185">Reference proteome</keyword>
<organism evidence="7 8">
    <name type="scientific">Paludifilum halophilum</name>
    <dbReference type="NCBI Taxonomy" id="1642702"/>
    <lineage>
        <taxon>Bacteria</taxon>
        <taxon>Bacillati</taxon>
        <taxon>Bacillota</taxon>
        <taxon>Bacilli</taxon>
        <taxon>Bacillales</taxon>
        <taxon>Thermoactinomycetaceae</taxon>
        <taxon>Paludifilum</taxon>
    </lineage>
</organism>
<dbReference type="AlphaFoldDB" id="A0A235BC98"/>
<proteinExistence type="predicted"/>
<feature type="domain" description="Phosphatidic acid phosphatase type 2/haloperoxidase" evidence="6">
    <location>
        <begin position="130"/>
        <end position="253"/>
    </location>
</feature>
<dbReference type="PANTHER" id="PTHR31310:SF7">
    <property type="entry name" value="PA-PHOSPHATASE RELATED-FAMILY PROTEIN DDB_G0268928"/>
    <property type="match status" value="1"/>
</dbReference>
<dbReference type="OrthoDB" id="9775789at2"/>
<dbReference type="CDD" id="cd03386">
    <property type="entry name" value="PAP2_Aur1_like"/>
    <property type="match status" value="1"/>
</dbReference>
<keyword evidence="2 5" id="KW-0812">Transmembrane</keyword>
<feature type="transmembrane region" description="Helical" evidence="5">
    <location>
        <begin position="188"/>
        <end position="205"/>
    </location>
</feature>
<evidence type="ECO:0000256" key="1">
    <source>
        <dbReference type="ARBA" id="ARBA00004141"/>
    </source>
</evidence>
<dbReference type="Proteomes" id="UP000215459">
    <property type="component" value="Unassembled WGS sequence"/>
</dbReference>
<dbReference type="InterPro" id="IPR000326">
    <property type="entry name" value="PAP2/HPO"/>
</dbReference>
<feature type="transmembrane region" description="Helical" evidence="5">
    <location>
        <begin position="134"/>
        <end position="152"/>
    </location>
</feature>
<evidence type="ECO:0000259" key="6">
    <source>
        <dbReference type="SMART" id="SM00014"/>
    </source>
</evidence>
<comment type="subcellular location">
    <subcellularLocation>
        <location evidence="1">Membrane</location>
        <topology evidence="1">Multi-pass membrane protein</topology>
    </subcellularLocation>
</comment>
<feature type="transmembrane region" description="Helical" evidence="5">
    <location>
        <begin position="98"/>
        <end position="122"/>
    </location>
</feature>
<protein>
    <recommendedName>
        <fullName evidence="6">Phosphatidic acid phosphatase type 2/haloperoxidase domain-containing protein</fullName>
    </recommendedName>
</protein>
<accession>A0A235BC98</accession>
<evidence type="ECO:0000256" key="5">
    <source>
        <dbReference type="SAM" id="Phobius"/>
    </source>
</evidence>
<comment type="caution">
    <text evidence="7">The sequence shown here is derived from an EMBL/GenBank/DDBJ whole genome shotgun (WGS) entry which is preliminary data.</text>
</comment>
<evidence type="ECO:0000313" key="7">
    <source>
        <dbReference type="EMBL" id="OYD09903.1"/>
    </source>
</evidence>
<evidence type="ECO:0000256" key="3">
    <source>
        <dbReference type="ARBA" id="ARBA00022989"/>
    </source>
</evidence>
<name>A0A235BC98_9BACL</name>
<feature type="transmembrane region" description="Helical" evidence="5">
    <location>
        <begin position="6"/>
        <end position="23"/>
    </location>
</feature>
<evidence type="ECO:0000256" key="4">
    <source>
        <dbReference type="ARBA" id="ARBA00023136"/>
    </source>
</evidence>
<dbReference type="Gene3D" id="1.20.144.10">
    <property type="entry name" value="Phosphatidic acid phosphatase type 2/haloperoxidase"/>
    <property type="match status" value="1"/>
</dbReference>
<evidence type="ECO:0000256" key="2">
    <source>
        <dbReference type="ARBA" id="ARBA00022692"/>
    </source>
</evidence>
<reference evidence="7 8" key="1">
    <citation type="submission" date="2017-07" db="EMBL/GenBank/DDBJ databases">
        <title>The genome sequence of Paludifilum halophilum highlights mechanisms for microbial adaptation to high salt environemnts.</title>
        <authorList>
            <person name="Belbahri L."/>
        </authorList>
    </citation>
    <scope>NUCLEOTIDE SEQUENCE [LARGE SCALE GENOMIC DNA]</scope>
    <source>
        <strain evidence="7 8">DSM 102817</strain>
    </source>
</reference>
<dbReference type="SMART" id="SM00014">
    <property type="entry name" value="acidPPc"/>
    <property type="match status" value="1"/>
</dbReference>
<dbReference type="InterPro" id="IPR052185">
    <property type="entry name" value="IPC_Synthase-Related"/>
</dbReference>
<dbReference type="GO" id="GO:0016020">
    <property type="term" value="C:membrane"/>
    <property type="evidence" value="ECO:0007669"/>
    <property type="project" value="UniProtKB-SubCell"/>
</dbReference>
<dbReference type="InterPro" id="IPR036938">
    <property type="entry name" value="PAP2/HPO_sf"/>
</dbReference>
<dbReference type="InterPro" id="IPR026841">
    <property type="entry name" value="Aur1/Ipt1"/>
</dbReference>
<keyword evidence="4 5" id="KW-0472">Membrane</keyword>
<gene>
    <name evidence="7" type="ORF">CHM34_02710</name>
</gene>
<dbReference type="SUPFAM" id="SSF48317">
    <property type="entry name" value="Acid phosphatase/Vanadium-dependent haloperoxidase"/>
    <property type="match status" value="1"/>
</dbReference>
<feature type="transmembrane region" description="Helical" evidence="5">
    <location>
        <begin position="212"/>
        <end position="232"/>
    </location>
</feature>
<sequence length="280" mass="31782">MFQTTASIIITSIISLLFVLAYSSRSNPLAVIGDFSRGLIQNRLLCFHFLGALSILGVNKLELLAEPYLTEFRDWTPYIRMFEENVTPLVQQFFHNTAFTYVSTFFYVVFFSVLLVASPLIYYRDSDLRSLYTVLYAIGLNYLLAIPFFLFAPVDEAWFLHPDIRFLIPDVYPTFEEQYRHFSGLDNSFPSLHTSLSVTLALIACKSGNRRFARINILSAGVILFAIIYLGIHWYLDLVAGLILGIVSLSLANKLSEIPLGNHQLELNTGHKPSEQVSNM</sequence>
<dbReference type="PANTHER" id="PTHR31310">
    <property type="match status" value="1"/>
</dbReference>
<dbReference type="EMBL" id="NOWF01000001">
    <property type="protein sequence ID" value="OYD09903.1"/>
    <property type="molecule type" value="Genomic_DNA"/>
</dbReference>
<dbReference type="RefSeq" id="WP_094263005.1">
    <property type="nucleotide sequence ID" value="NZ_NOWF01000001.1"/>
</dbReference>
<dbReference type="Pfam" id="PF14378">
    <property type="entry name" value="PAP2_3"/>
    <property type="match status" value="1"/>
</dbReference>
<evidence type="ECO:0000313" key="8">
    <source>
        <dbReference type="Proteomes" id="UP000215459"/>
    </source>
</evidence>
<feature type="transmembrane region" description="Helical" evidence="5">
    <location>
        <begin position="44"/>
        <end position="61"/>
    </location>
</feature>